<proteinExistence type="predicted"/>
<dbReference type="Pfam" id="PF01408">
    <property type="entry name" value="GFO_IDH_MocA"/>
    <property type="match status" value="1"/>
</dbReference>
<dbReference type="AlphaFoldDB" id="A0A1Q9LGY2"/>
<gene>
    <name evidence="2" type="ORF">BJP25_26925</name>
</gene>
<dbReference type="InterPro" id="IPR051450">
    <property type="entry name" value="Gfo/Idh/MocA_Oxidoreductases"/>
</dbReference>
<dbReference type="PANTHER" id="PTHR43377:SF1">
    <property type="entry name" value="BILIVERDIN REDUCTASE A"/>
    <property type="match status" value="1"/>
</dbReference>
<dbReference type="EMBL" id="MKQR01000025">
    <property type="protein sequence ID" value="OLR91302.1"/>
    <property type="molecule type" value="Genomic_DNA"/>
</dbReference>
<dbReference type="STRING" id="1193682.BJP25_26925"/>
<dbReference type="Gene3D" id="3.30.360.10">
    <property type="entry name" value="Dihydrodipicolinate Reductase, domain 2"/>
    <property type="match status" value="1"/>
</dbReference>
<accession>A0A1Q9LGY2</accession>
<dbReference type="GO" id="GO:0000166">
    <property type="term" value="F:nucleotide binding"/>
    <property type="evidence" value="ECO:0007669"/>
    <property type="project" value="InterPro"/>
</dbReference>
<evidence type="ECO:0000313" key="2">
    <source>
        <dbReference type="EMBL" id="OLR91302.1"/>
    </source>
</evidence>
<dbReference type="SUPFAM" id="SSF51735">
    <property type="entry name" value="NAD(P)-binding Rossmann-fold domains"/>
    <property type="match status" value="1"/>
</dbReference>
<evidence type="ECO:0000259" key="1">
    <source>
        <dbReference type="Pfam" id="PF01408"/>
    </source>
</evidence>
<reference evidence="2 3" key="1">
    <citation type="submission" date="2016-10" db="EMBL/GenBank/DDBJ databases">
        <title>The Draft Genome Sequence of Actinokineospora bangkokensis 44EHWT reveals the biosynthetic pathway of antifungal compounds Thailandins with unusual extender unit butylmalonyl-CoA.</title>
        <authorList>
            <person name="Greule A."/>
            <person name="Intra B."/>
            <person name="Flemming S."/>
            <person name="Rommel M.G."/>
            <person name="Panbangred W."/>
            <person name="Bechthold A."/>
        </authorList>
    </citation>
    <scope>NUCLEOTIDE SEQUENCE [LARGE SCALE GENOMIC DNA]</scope>
    <source>
        <strain evidence="2 3">44EHW</strain>
    </source>
</reference>
<feature type="domain" description="Gfo/Idh/MocA-like oxidoreductase N-terminal" evidence="1">
    <location>
        <begin position="4"/>
        <end position="120"/>
    </location>
</feature>
<dbReference type="InterPro" id="IPR036291">
    <property type="entry name" value="NAD(P)-bd_dom_sf"/>
</dbReference>
<organism evidence="2 3">
    <name type="scientific">Actinokineospora bangkokensis</name>
    <dbReference type="NCBI Taxonomy" id="1193682"/>
    <lineage>
        <taxon>Bacteria</taxon>
        <taxon>Bacillati</taxon>
        <taxon>Actinomycetota</taxon>
        <taxon>Actinomycetes</taxon>
        <taxon>Pseudonocardiales</taxon>
        <taxon>Pseudonocardiaceae</taxon>
        <taxon>Actinokineospora</taxon>
    </lineage>
</organism>
<protein>
    <recommendedName>
        <fullName evidence="1">Gfo/Idh/MocA-like oxidoreductase N-terminal domain-containing protein</fullName>
    </recommendedName>
</protein>
<dbReference type="RefSeq" id="WP_075976959.1">
    <property type="nucleotide sequence ID" value="NZ_MKQR01000025.1"/>
</dbReference>
<sequence length="331" mass="34861">MLSALVVGAGRAGAGLHLPVLRGMGYGRGRAVGRPPIVVVDPGVAVAEQPGVVVAPTLAHAASLLDPARTAVHLCTPPTARLRPLTELAGLGFRHVLVEKPLATSTEELAAVLRLREAAGLDLVPVAQWRCSELTRRIAGVVAGGELGALRSIVFTQTKPRFGRTLRGDEHPTAFDVEVPHSLAVALSIAGPARVTAAGVSDMLLGDAVFTELGGAWVRLAHRGARTEIRTDLTAPVRERRITVELEHGTLVGHYPVSAADEYAQLLVRNRGAQSHSVFRDDSLTAFIARAHEHFAGGRPILDEPATGAEVVRLLDDAKRLAARVAVGAAR</sequence>
<name>A0A1Q9LGY2_9PSEU</name>
<evidence type="ECO:0000313" key="3">
    <source>
        <dbReference type="Proteomes" id="UP000186040"/>
    </source>
</evidence>
<dbReference type="Gene3D" id="3.40.50.720">
    <property type="entry name" value="NAD(P)-binding Rossmann-like Domain"/>
    <property type="match status" value="1"/>
</dbReference>
<comment type="caution">
    <text evidence="2">The sequence shown here is derived from an EMBL/GenBank/DDBJ whole genome shotgun (WGS) entry which is preliminary data.</text>
</comment>
<dbReference type="PANTHER" id="PTHR43377">
    <property type="entry name" value="BILIVERDIN REDUCTASE A"/>
    <property type="match status" value="1"/>
</dbReference>
<dbReference type="Proteomes" id="UP000186040">
    <property type="component" value="Unassembled WGS sequence"/>
</dbReference>
<keyword evidence="3" id="KW-1185">Reference proteome</keyword>
<dbReference type="InterPro" id="IPR000683">
    <property type="entry name" value="Gfo/Idh/MocA-like_OxRdtase_N"/>
</dbReference>